<evidence type="ECO:0000256" key="1">
    <source>
        <dbReference type="ARBA" id="ARBA00010518"/>
    </source>
</evidence>
<dbReference type="AlphaFoldDB" id="A0A242M7L0"/>
<organism evidence="10 11">
    <name type="scientific">Caballeronia sordidicola</name>
    <name type="common">Burkholderia sordidicola</name>
    <dbReference type="NCBI Taxonomy" id="196367"/>
    <lineage>
        <taxon>Bacteria</taxon>
        <taxon>Pseudomonadati</taxon>
        <taxon>Pseudomonadota</taxon>
        <taxon>Betaproteobacteria</taxon>
        <taxon>Burkholderiales</taxon>
        <taxon>Burkholderiaceae</taxon>
        <taxon>Caballeronia</taxon>
    </lineage>
</organism>
<keyword evidence="2" id="KW-0378">Hydrolase</keyword>
<gene>
    <name evidence="10" type="ORF">PAMC26510_33845</name>
</gene>
<dbReference type="GO" id="GO:0006528">
    <property type="term" value="P:asparagine metabolic process"/>
    <property type="evidence" value="ECO:0007669"/>
    <property type="project" value="InterPro"/>
</dbReference>
<dbReference type="RefSeq" id="WP_061999296.1">
    <property type="nucleotide sequence ID" value="NZ_NBTY01000199.1"/>
</dbReference>
<dbReference type="InterPro" id="IPR006034">
    <property type="entry name" value="Asparaginase/glutaminase-like"/>
</dbReference>
<sequence length="339" mass="36401">MTRDTAAAARQKARIVLIGTGGTIAGRGASPVNTSAYDCSVLSIDDILADLPVADSLADITTEQLFQVGSENFGNVQLLQLGKRIASLLERDDIDGIVVTHGTDTIDETAYFLHLTLKSPKPVVVVGAMRPPSALSSDGPLNLYNAIVVAASRLAHGKGTLVVSNDEIHTARDVVKTNTFKQDAFKSPYGPLGFVVEGKPVFYRLPARPHTVDSEWSINEIEALSHVGVVYAHGGMNDAIVRAILDSGVKAVIYAATGNGNVAVSIVASLVEARKRGIHVVRGSRTGGGVVIRNAAQPDDLYDWLVTDDQPAHKARILMMLALTREHCTRKLQDVFWRY</sequence>
<name>A0A242M7L0_CABSO</name>
<feature type="active site" evidence="6">
    <location>
        <position position="103"/>
    </location>
</feature>
<protein>
    <submittedName>
        <fullName evidence="10">L-asparaginase</fullName>
    </submittedName>
</protein>
<evidence type="ECO:0000256" key="7">
    <source>
        <dbReference type="RuleBase" id="RU004456"/>
    </source>
</evidence>
<dbReference type="PROSITE" id="PS00144">
    <property type="entry name" value="ASN_GLN_ASE_1"/>
    <property type="match status" value="1"/>
</dbReference>
<evidence type="ECO:0000256" key="5">
    <source>
        <dbReference type="PROSITE-ProRule" id="PRU10099"/>
    </source>
</evidence>
<feature type="binding site" evidence="4">
    <location>
        <begin position="103"/>
        <end position="104"/>
    </location>
    <ligand>
        <name>substrate</name>
    </ligand>
</feature>
<dbReference type="CDD" id="cd08964">
    <property type="entry name" value="L-asparaginase_II"/>
    <property type="match status" value="1"/>
</dbReference>
<comment type="caution">
    <text evidence="10">The sequence shown here is derived from an EMBL/GenBank/DDBJ whole genome shotgun (WGS) entry which is preliminary data.</text>
</comment>
<dbReference type="Gene3D" id="3.40.50.40">
    <property type="match status" value="1"/>
</dbReference>
<reference evidence="10 11" key="1">
    <citation type="submission" date="2017-03" db="EMBL/GenBank/DDBJ databases">
        <title>Genome analysis of strain PAMC 26510.</title>
        <authorList>
            <person name="Oh H.-M."/>
            <person name="Yang J.-A."/>
        </authorList>
    </citation>
    <scope>NUCLEOTIDE SEQUENCE [LARGE SCALE GENOMIC DNA]</scope>
    <source>
        <strain evidence="10 11">PAMC 26510</strain>
    </source>
</reference>
<evidence type="ECO:0000313" key="10">
    <source>
        <dbReference type="EMBL" id="OTP66823.1"/>
    </source>
</evidence>
<dbReference type="PIRSF" id="PIRSF500176">
    <property type="entry name" value="L_ASNase"/>
    <property type="match status" value="1"/>
</dbReference>
<dbReference type="InterPro" id="IPR040919">
    <property type="entry name" value="Asparaginase_C"/>
</dbReference>
<dbReference type="Gene3D" id="3.40.50.1170">
    <property type="entry name" value="L-asparaginase, N-terminal domain"/>
    <property type="match status" value="1"/>
</dbReference>
<dbReference type="PRINTS" id="PR00139">
    <property type="entry name" value="ASNGLNASE"/>
</dbReference>
<dbReference type="SMART" id="SM00870">
    <property type="entry name" value="Asparaginase"/>
    <property type="match status" value="1"/>
</dbReference>
<feature type="active site" description="O-isoaspartyl threonine intermediate" evidence="3">
    <location>
        <position position="23"/>
    </location>
</feature>
<comment type="similarity">
    <text evidence="1 7">Belongs to the asparaginase 1 family.</text>
</comment>
<feature type="active site" evidence="5">
    <location>
        <position position="23"/>
    </location>
</feature>
<feature type="domain" description="Asparaginase/glutaminase C-terminal" evidence="9">
    <location>
        <begin position="226"/>
        <end position="336"/>
    </location>
</feature>
<evidence type="ECO:0000256" key="6">
    <source>
        <dbReference type="PROSITE-ProRule" id="PRU10100"/>
    </source>
</evidence>
<evidence type="ECO:0000256" key="3">
    <source>
        <dbReference type="PIRSR" id="PIRSR001220-1"/>
    </source>
</evidence>
<evidence type="ECO:0000259" key="8">
    <source>
        <dbReference type="Pfam" id="PF00710"/>
    </source>
</evidence>
<dbReference type="Proteomes" id="UP000194546">
    <property type="component" value="Unassembled WGS sequence"/>
</dbReference>
<feature type="binding site" evidence="4">
    <location>
        <position position="70"/>
    </location>
    <ligand>
        <name>substrate</name>
    </ligand>
</feature>
<dbReference type="SUPFAM" id="SSF53774">
    <property type="entry name" value="Glutaminase/Asparaginase"/>
    <property type="match status" value="1"/>
</dbReference>
<dbReference type="InterPro" id="IPR004550">
    <property type="entry name" value="AsnASE_II"/>
</dbReference>
<evidence type="ECO:0000313" key="11">
    <source>
        <dbReference type="Proteomes" id="UP000194546"/>
    </source>
</evidence>
<evidence type="ECO:0000256" key="2">
    <source>
        <dbReference type="ARBA" id="ARBA00022801"/>
    </source>
</evidence>
<dbReference type="PANTHER" id="PTHR11707">
    <property type="entry name" value="L-ASPARAGINASE"/>
    <property type="match status" value="1"/>
</dbReference>
<accession>A0A242M7L0</accession>
<dbReference type="EMBL" id="NBTY01000199">
    <property type="protein sequence ID" value="OTP66823.1"/>
    <property type="molecule type" value="Genomic_DNA"/>
</dbReference>
<dbReference type="InterPro" id="IPR037152">
    <property type="entry name" value="L-asparaginase_N_sf"/>
</dbReference>
<evidence type="ECO:0000256" key="4">
    <source>
        <dbReference type="PIRSR" id="PIRSR001220-2"/>
    </source>
</evidence>
<proteinExistence type="inferred from homology"/>
<dbReference type="NCBIfam" id="TIGR00520">
    <property type="entry name" value="asnASE_II"/>
    <property type="match status" value="1"/>
</dbReference>
<dbReference type="PIRSF" id="PIRSF001220">
    <property type="entry name" value="L-ASNase_gatD"/>
    <property type="match status" value="1"/>
</dbReference>
<dbReference type="PROSITE" id="PS51732">
    <property type="entry name" value="ASN_GLN_ASE_3"/>
    <property type="match status" value="1"/>
</dbReference>
<dbReference type="PANTHER" id="PTHR11707:SF28">
    <property type="entry name" value="60 KDA LYSOPHOSPHOLIPASE"/>
    <property type="match status" value="1"/>
</dbReference>
<dbReference type="PROSITE" id="PS00917">
    <property type="entry name" value="ASN_GLN_ASE_2"/>
    <property type="match status" value="1"/>
</dbReference>
<dbReference type="InterPro" id="IPR027474">
    <property type="entry name" value="L-asparaginase_N"/>
</dbReference>
<dbReference type="Pfam" id="PF17763">
    <property type="entry name" value="Asparaginase_C"/>
    <property type="match status" value="1"/>
</dbReference>
<dbReference type="InterPro" id="IPR027475">
    <property type="entry name" value="Asparaginase/glutaminase_AS2"/>
</dbReference>
<dbReference type="GO" id="GO:0004067">
    <property type="term" value="F:asparaginase activity"/>
    <property type="evidence" value="ECO:0007669"/>
    <property type="project" value="UniProtKB-UniRule"/>
</dbReference>
<dbReference type="FunFam" id="3.40.50.1170:FF:000001">
    <property type="entry name" value="L-asparaginase 2"/>
    <property type="match status" value="1"/>
</dbReference>
<dbReference type="InterPro" id="IPR020827">
    <property type="entry name" value="Asparaginase/glutaminase_AS1"/>
</dbReference>
<dbReference type="InterPro" id="IPR027473">
    <property type="entry name" value="L-asparaginase_C"/>
</dbReference>
<dbReference type="Pfam" id="PF00710">
    <property type="entry name" value="Asparaginase"/>
    <property type="match status" value="1"/>
</dbReference>
<feature type="domain" description="L-asparaginase N-terminal" evidence="8">
    <location>
        <begin position="14"/>
        <end position="204"/>
    </location>
</feature>
<dbReference type="InterPro" id="IPR036152">
    <property type="entry name" value="Asp/glu_Ase-like_sf"/>
</dbReference>
<evidence type="ECO:0000259" key="9">
    <source>
        <dbReference type="Pfam" id="PF17763"/>
    </source>
</evidence>